<evidence type="ECO:0000313" key="2">
    <source>
        <dbReference type="EMBL" id="MDR6244204.1"/>
    </source>
</evidence>
<dbReference type="PROSITE" id="PS51257">
    <property type="entry name" value="PROKAR_LIPOPROTEIN"/>
    <property type="match status" value="1"/>
</dbReference>
<comment type="caution">
    <text evidence="2">The sequence shown here is derived from an EMBL/GenBank/DDBJ whole genome shotgun (WGS) entry which is preliminary data.</text>
</comment>
<feature type="signal peptide" evidence="1">
    <location>
        <begin position="1"/>
        <end position="23"/>
    </location>
</feature>
<name>A0ABU1IYF9_9BACL</name>
<evidence type="ECO:0008006" key="4">
    <source>
        <dbReference type="Google" id="ProtNLM"/>
    </source>
</evidence>
<evidence type="ECO:0000313" key="3">
    <source>
        <dbReference type="Proteomes" id="UP001185028"/>
    </source>
</evidence>
<dbReference type="EMBL" id="JAVDQH010000007">
    <property type="protein sequence ID" value="MDR6244204.1"/>
    <property type="molecule type" value="Genomic_DNA"/>
</dbReference>
<keyword evidence="3" id="KW-1185">Reference proteome</keyword>
<gene>
    <name evidence="2" type="ORF">JOC58_002097</name>
</gene>
<sequence>MNHFKLGIALIVMILLCSCQVSAQPNVQVNGLHAKNSALELTIASYFQTFNEINQWSTFATDDFVKRVYEWCSGDRSGNKSIAEMKKIYAHISENTLDLVACTIDEIDEVSDTEVHIYVTRKWENEETDQTAYSIIKVNGEWKFDNRF</sequence>
<dbReference type="RefSeq" id="WP_188776277.1">
    <property type="nucleotide sequence ID" value="NZ_BMMB01000006.1"/>
</dbReference>
<organism evidence="2 3">
    <name type="scientific">Paenibacillus hunanensis</name>
    <dbReference type="NCBI Taxonomy" id="539262"/>
    <lineage>
        <taxon>Bacteria</taxon>
        <taxon>Bacillati</taxon>
        <taxon>Bacillota</taxon>
        <taxon>Bacilli</taxon>
        <taxon>Bacillales</taxon>
        <taxon>Paenibacillaceae</taxon>
        <taxon>Paenibacillus</taxon>
    </lineage>
</organism>
<keyword evidence="1" id="KW-0732">Signal</keyword>
<feature type="chain" id="PRO_5045252573" description="DUF4878 domain-containing protein" evidence="1">
    <location>
        <begin position="24"/>
        <end position="148"/>
    </location>
</feature>
<proteinExistence type="predicted"/>
<protein>
    <recommendedName>
        <fullName evidence="4">DUF4878 domain-containing protein</fullName>
    </recommendedName>
</protein>
<dbReference type="Proteomes" id="UP001185028">
    <property type="component" value="Unassembled WGS sequence"/>
</dbReference>
<evidence type="ECO:0000256" key="1">
    <source>
        <dbReference type="SAM" id="SignalP"/>
    </source>
</evidence>
<reference evidence="2 3" key="1">
    <citation type="submission" date="2023-07" db="EMBL/GenBank/DDBJ databases">
        <title>Genomic Encyclopedia of Type Strains, Phase IV (KMG-IV): sequencing the most valuable type-strain genomes for metagenomic binning, comparative biology and taxonomic classification.</title>
        <authorList>
            <person name="Goeker M."/>
        </authorList>
    </citation>
    <scope>NUCLEOTIDE SEQUENCE [LARGE SCALE GENOMIC DNA]</scope>
    <source>
        <strain evidence="2 3">DSM 22170</strain>
    </source>
</reference>
<accession>A0ABU1IYF9</accession>